<evidence type="ECO:0000313" key="2">
    <source>
        <dbReference type="EMBL" id="ERJ95746.1"/>
    </source>
</evidence>
<keyword evidence="3" id="KW-1185">Reference proteome</keyword>
<evidence type="ECO:0000256" key="1">
    <source>
        <dbReference type="SAM" id="Phobius"/>
    </source>
</evidence>
<accession>U2KB52</accession>
<evidence type="ECO:0000313" key="3">
    <source>
        <dbReference type="Proteomes" id="UP000016662"/>
    </source>
</evidence>
<dbReference type="STRING" id="411473.RUMCAL_01596"/>
<dbReference type="HOGENOM" id="CLU_2668815_0_0_9"/>
<dbReference type="EMBL" id="AWVF01000197">
    <property type="protein sequence ID" value="ERJ95746.1"/>
    <property type="molecule type" value="Genomic_DNA"/>
</dbReference>
<dbReference type="Proteomes" id="UP000016662">
    <property type="component" value="Unassembled WGS sequence"/>
</dbReference>
<comment type="caution">
    <text evidence="2">The sequence shown here is derived from an EMBL/GenBank/DDBJ whole genome shotgun (WGS) entry which is preliminary data.</text>
</comment>
<proteinExistence type="predicted"/>
<sequence length="75" mass="8818">MKSLWESVGNAQGMHNIIITYFLHFVKYLFCTNFRSEKCGFCFFAGLPEIPPVFFSVFFYILQEQNIAFSYVNIL</sequence>
<gene>
    <name evidence="2" type="ORF">RUMCAL_01596</name>
</gene>
<keyword evidence="1" id="KW-0472">Membrane</keyword>
<keyword evidence="1" id="KW-0812">Transmembrane</keyword>
<organism evidence="2 3">
    <name type="scientific">Ruminococcus callidus ATCC 27760</name>
    <dbReference type="NCBI Taxonomy" id="411473"/>
    <lineage>
        <taxon>Bacteria</taxon>
        <taxon>Bacillati</taxon>
        <taxon>Bacillota</taxon>
        <taxon>Clostridia</taxon>
        <taxon>Eubacteriales</taxon>
        <taxon>Oscillospiraceae</taxon>
        <taxon>Ruminococcus</taxon>
    </lineage>
</organism>
<feature type="transmembrane region" description="Helical" evidence="1">
    <location>
        <begin position="12"/>
        <end position="30"/>
    </location>
</feature>
<feature type="transmembrane region" description="Helical" evidence="1">
    <location>
        <begin position="42"/>
        <end position="62"/>
    </location>
</feature>
<dbReference type="AlphaFoldDB" id="U2KB52"/>
<reference evidence="2 3" key="1">
    <citation type="submission" date="2013-07" db="EMBL/GenBank/DDBJ databases">
        <authorList>
            <person name="Weinstock G."/>
            <person name="Sodergren E."/>
            <person name="Wylie T."/>
            <person name="Fulton L."/>
            <person name="Fulton R."/>
            <person name="Fronick C."/>
            <person name="O'Laughlin M."/>
            <person name="Godfrey J."/>
            <person name="Miner T."/>
            <person name="Herter B."/>
            <person name="Appelbaum E."/>
            <person name="Cordes M."/>
            <person name="Lek S."/>
            <person name="Wollam A."/>
            <person name="Pepin K.H."/>
            <person name="Palsikar V.B."/>
            <person name="Mitreva M."/>
            <person name="Wilson R.K."/>
        </authorList>
    </citation>
    <scope>NUCLEOTIDE SEQUENCE [LARGE SCALE GENOMIC DNA]</scope>
    <source>
        <strain evidence="2 3">ATCC 27760</strain>
    </source>
</reference>
<name>U2KB52_9FIRM</name>
<protein>
    <submittedName>
        <fullName evidence="2">Uncharacterized protein</fullName>
    </submittedName>
</protein>
<keyword evidence="1" id="KW-1133">Transmembrane helix</keyword>